<comment type="function">
    <text evidence="4">Involved in cell division and chromosome segregation.</text>
</comment>
<evidence type="ECO:0000256" key="2">
    <source>
        <dbReference type="ARBA" id="ARBA00023125"/>
    </source>
</evidence>
<dbReference type="GO" id="GO:0003677">
    <property type="term" value="F:DNA binding"/>
    <property type="evidence" value="ECO:0007669"/>
    <property type="project" value="UniProtKB-UniRule"/>
</dbReference>
<keyword evidence="3 4" id="KW-0131">Cell cycle</keyword>
<proteinExistence type="inferred from homology"/>
<dbReference type="GO" id="GO:0043937">
    <property type="term" value="P:regulation of sporulation"/>
    <property type="evidence" value="ECO:0007669"/>
    <property type="project" value="InterPro"/>
</dbReference>
<dbReference type="GO" id="GO:0051301">
    <property type="term" value="P:cell division"/>
    <property type="evidence" value="ECO:0007669"/>
    <property type="project" value="UniProtKB-UniRule"/>
</dbReference>
<dbReference type="PROSITE" id="PS00519">
    <property type="entry name" value="HTH_ASNC_1"/>
    <property type="match status" value="1"/>
</dbReference>
<dbReference type="NCBIfam" id="TIGR00647">
    <property type="entry name" value="DNA_bind_WhiA"/>
    <property type="match status" value="1"/>
</dbReference>
<evidence type="ECO:0000256" key="3">
    <source>
        <dbReference type="ARBA" id="ARBA00023306"/>
    </source>
</evidence>
<feature type="domain" description="WhiA LAGLIDADG-like" evidence="6">
    <location>
        <begin position="120"/>
        <end position="214"/>
    </location>
</feature>
<keyword evidence="2 4" id="KW-0238">DNA-binding</keyword>
<dbReference type="AlphaFoldDB" id="A0A9D2MTC0"/>
<sequence>MSFTSDCKQELCKVERKRECCLRAECYGAWLFSRCFSLKETSFVTENGAVARWLLELAAAGAGVSGELTFGVSRRKKPAYRVFLPDGGSRRALLEEFGHTGREPSLRLNRANLENECCTAAFLRGAFLTCGTATDPGKEYHLEFAVAHKNLANDLYTLLCEVEAFPLSPSIAERKGAYVVYLKESGPIENLLTYLGAPNAAMELMQVKMYKEVKNNINRKTNFETANMDRTYSASARQTAAIAAISDTVGLGSLPEELQELAQLRLDNPEMTLRELGQKLGLTRSGVNHRLQRLLTLGEKILAERGVDNLL</sequence>
<dbReference type="PANTHER" id="PTHR37307">
    <property type="entry name" value="CELL DIVISION PROTEIN WHIA-RELATED"/>
    <property type="match status" value="1"/>
</dbReference>
<evidence type="ECO:0000256" key="4">
    <source>
        <dbReference type="HAMAP-Rule" id="MF_01420"/>
    </source>
</evidence>
<reference evidence="7" key="1">
    <citation type="journal article" date="2021" name="PeerJ">
        <title>Extensive microbial diversity within the chicken gut microbiome revealed by metagenomics and culture.</title>
        <authorList>
            <person name="Gilroy R."/>
            <person name="Ravi A."/>
            <person name="Getino M."/>
            <person name="Pursley I."/>
            <person name="Horton D.L."/>
            <person name="Alikhan N.F."/>
            <person name="Baker D."/>
            <person name="Gharbi K."/>
            <person name="Hall N."/>
            <person name="Watson M."/>
            <person name="Adriaenssens E.M."/>
            <person name="Foster-Nyarko E."/>
            <person name="Jarju S."/>
            <person name="Secka A."/>
            <person name="Antonio M."/>
            <person name="Oren A."/>
            <person name="Chaudhuri R.R."/>
            <person name="La Ragione R."/>
            <person name="Hildebrand F."/>
            <person name="Pallen M.J."/>
        </authorList>
    </citation>
    <scope>NUCLEOTIDE SEQUENCE</scope>
    <source>
        <strain evidence="7">CHK185-1770</strain>
    </source>
</reference>
<dbReference type="InterPro" id="IPR019885">
    <property type="entry name" value="Tscrpt_reg_HTH_AsnC-type_CS"/>
</dbReference>
<gene>
    <name evidence="4 7" type="primary">whiA</name>
    <name evidence="7" type="ORF">H9710_01085</name>
</gene>
<evidence type="ECO:0000313" key="8">
    <source>
        <dbReference type="Proteomes" id="UP000826793"/>
    </source>
</evidence>
<accession>A0A9D2MTC0</accession>
<dbReference type="Gene3D" id="3.10.28.10">
    <property type="entry name" value="Homing endonucleases"/>
    <property type="match status" value="1"/>
</dbReference>
<feature type="domain" description="Sporulation regulator WhiA C-terminal" evidence="5">
    <location>
        <begin position="217"/>
        <end position="296"/>
    </location>
</feature>
<reference evidence="7" key="2">
    <citation type="submission" date="2021-04" db="EMBL/GenBank/DDBJ databases">
        <authorList>
            <person name="Gilroy R."/>
        </authorList>
    </citation>
    <scope>NUCLEOTIDE SEQUENCE</scope>
    <source>
        <strain evidence="7">CHK185-1770</strain>
    </source>
</reference>
<comment type="similarity">
    <text evidence="4">Belongs to the WhiA family.</text>
</comment>
<dbReference type="Proteomes" id="UP000826793">
    <property type="component" value="Unassembled WGS sequence"/>
</dbReference>
<evidence type="ECO:0000256" key="1">
    <source>
        <dbReference type="ARBA" id="ARBA00022618"/>
    </source>
</evidence>
<dbReference type="EMBL" id="DWXG01000008">
    <property type="protein sequence ID" value="HJB97152.1"/>
    <property type="molecule type" value="Genomic_DNA"/>
</dbReference>
<evidence type="ECO:0000259" key="6">
    <source>
        <dbReference type="Pfam" id="PF14527"/>
    </source>
</evidence>
<dbReference type="InterPro" id="IPR003802">
    <property type="entry name" value="Sporulation_regulator_WhiA"/>
</dbReference>
<dbReference type="PANTHER" id="PTHR37307:SF1">
    <property type="entry name" value="CELL DIVISION PROTEIN WHIA-RELATED"/>
    <property type="match status" value="1"/>
</dbReference>
<evidence type="ECO:0000313" key="7">
    <source>
        <dbReference type="EMBL" id="HJB97152.1"/>
    </source>
</evidence>
<dbReference type="Pfam" id="PF14527">
    <property type="entry name" value="LAGLIDADG_WhiA"/>
    <property type="match status" value="1"/>
</dbReference>
<dbReference type="HAMAP" id="MF_01420">
    <property type="entry name" value="HTH_type_WhiA"/>
    <property type="match status" value="1"/>
</dbReference>
<name>A0A9D2MTC0_9FIRM</name>
<comment type="caution">
    <text evidence="7">The sequence shown here is derived from an EMBL/GenBank/DDBJ whole genome shotgun (WGS) entry which is preliminary data.</text>
</comment>
<evidence type="ECO:0000259" key="5">
    <source>
        <dbReference type="Pfam" id="PF02650"/>
    </source>
</evidence>
<protein>
    <recommendedName>
        <fullName evidence="4">Probable cell division protein WhiA</fullName>
    </recommendedName>
</protein>
<keyword evidence="1 4" id="KW-0132">Cell division</keyword>
<dbReference type="InterPro" id="IPR027434">
    <property type="entry name" value="Homing_endonucl"/>
</dbReference>
<dbReference type="SUPFAM" id="SSF55608">
    <property type="entry name" value="Homing endonucleases"/>
    <property type="match status" value="1"/>
</dbReference>
<dbReference type="InterPro" id="IPR023054">
    <property type="entry name" value="Sporulation_regulator_WhiA_C"/>
</dbReference>
<dbReference type="Pfam" id="PF02650">
    <property type="entry name" value="HTH_WhiA"/>
    <property type="match status" value="1"/>
</dbReference>
<organism evidence="7 8">
    <name type="scientific">Candidatus Acutalibacter pullicola</name>
    <dbReference type="NCBI Taxonomy" id="2838417"/>
    <lineage>
        <taxon>Bacteria</taxon>
        <taxon>Bacillati</taxon>
        <taxon>Bacillota</taxon>
        <taxon>Clostridia</taxon>
        <taxon>Eubacteriales</taxon>
        <taxon>Acutalibacteraceae</taxon>
        <taxon>Acutalibacter</taxon>
    </lineage>
</organism>
<dbReference type="InterPro" id="IPR039518">
    <property type="entry name" value="WhiA_LAGLIDADG_dom"/>
</dbReference>